<evidence type="ECO:0000313" key="3">
    <source>
        <dbReference type="Proteomes" id="UP001589532"/>
    </source>
</evidence>
<proteinExistence type="predicted"/>
<protein>
    <submittedName>
        <fullName evidence="2">Group II intron maturase-specific domain-containing protein</fullName>
    </submittedName>
</protein>
<keyword evidence="3" id="KW-1185">Reference proteome</keyword>
<sequence>MQLRVDHADIAILRSAACTPSAAVTSRHLAMHCSAPRYAPELNPAEEAWSLLRRAMTNFAVTGLPGLVRLKDLNGFLCGWAGYFRYEPSGQRLSKIRRYAQWRLAHFIRRRYRRSMTFGWRVLDDHE</sequence>
<dbReference type="EMBL" id="JBHMBW010000099">
    <property type="protein sequence ID" value="MFB9630537.1"/>
    <property type="molecule type" value="Genomic_DNA"/>
</dbReference>
<feature type="domain" description="Group II intron maturase-specific" evidence="1">
    <location>
        <begin position="68"/>
        <end position="119"/>
    </location>
</feature>
<dbReference type="Pfam" id="PF08388">
    <property type="entry name" value="GIIM"/>
    <property type="match status" value="1"/>
</dbReference>
<reference evidence="2 3" key="1">
    <citation type="submission" date="2024-09" db="EMBL/GenBank/DDBJ databases">
        <authorList>
            <person name="Sun Q."/>
            <person name="Mori K."/>
        </authorList>
    </citation>
    <scope>NUCLEOTIDE SEQUENCE [LARGE SCALE GENOMIC DNA]</scope>
    <source>
        <strain evidence="2 3">JCM 3143</strain>
    </source>
</reference>
<dbReference type="InterPro" id="IPR013597">
    <property type="entry name" value="Mat_intron_G2"/>
</dbReference>
<evidence type="ECO:0000259" key="1">
    <source>
        <dbReference type="Pfam" id="PF08388"/>
    </source>
</evidence>
<accession>A0ABV5SFV1</accession>
<evidence type="ECO:0000313" key="2">
    <source>
        <dbReference type="EMBL" id="MFB9630537.1"/>
    </source>
</evidence>
<comment type="caution">
    <text evidence="2">The sequence shown here is derived from an EMBL/GenBank/DDBJ whole genome shotgun (WGS) entry which is preliminary data.</text>
</comment>
<organism evidence="2 3">
    <name type="scientific">Nonomuraea helvata</name>
    <dbReference type="NCBI Taxonomy" id="37484"/>
    <lineage>
        <taxon>Bacteria</taxon>
        <taxon>Bacillati</taxon>
        <taxon>Actinomycetota</taxon>
        <taxon>Actinomycetes</taxon>
        <taxon>Streptosporangiales</taxon>
        <taxon>Streptosporangiaceae</taxon>
        <taxon>Nonomuraea</taxon>
    </lineage>
</organism>
<gene>
    <name evidence="2" type="ORF">ACFFSA_46320</name>
</gene>
<dbReference type="Proteomes" id="UP001589532">
    <property type="component" value="Unassembled WGS sequence"/>
</dbReference>
<dbReference type="RefSeq" id="WP_344988789.1">
    <property type="nucleotide sequence ID" value="NZ_BAAAXV010000003.1"/>
</dbReference>
<name>A0ABV5SFV1_9ACTN</name>